<evidence type="ECO:0000313" key="2">
    <source>
        <dbReference type="EMBL" id="ORZ07191.1"/>
    </source>
</evidence>
<keyword evidence="1" id="KW-0472">Membrane</keyword>
<dbReference type="EMBL" id="MCGE01000036">
    <property type="protein sequence ID" value="ORZ07191.1"/>
    <property type="molecule type" value="Genomic_DNA"/>
</dbReference>
<name>A0A1X2I1C4_9FUNG</name>
<feature type="transmembrane region" description="Helical" evidence="1">
    <location>
        <begin position="17"/>
        <end position="37"/>
    </location>
</feature>
<dbReference type="AlphaFoldDB" id="A0A1X2I1C4"/>
<keyword evidence="3" id="KW-1185">Reference proteome</keyword>
<evidence type="ECO:0000256" key="1">
    <source>
        <dbReference type="SAM" id="Phobius"/>
    </source>
</evidence>
<protein>
    <submittedName>
        <fullName evidence="2">Uncharacterized protein</fullName>
    </submittedName>
</protein>
<sequence length="56" mass="6993">MVLTFWMMMICPTTTKYRLICFIPLLVYIFLCFYIYLYSNKEIIYIYIYIFYSLAK</sequence>
<dbReference type="Proteomes" id="UP000193560">
    <property type="component" value="Unassembled WGS sequence"/>
</dbReference>
<proteinExistence type="predicted"/>
<keyword evidence="1" id="KW-0812">Transmembrane</keyword>
<reference evidence="2 3" key="1">
    <citation type="submission" date="2016-07" db="EMBL/GenBank/DDBJ databases">
        <title>Pervasive Adenine N6-methylation of Active Genes in Fungi.</title>
        <authorList>
            <consortium name="DOE Joint Genome Institute"/>
            <person name="Mondo S.J."/>
            <person name="Dannebaum R.O."/>
            <person name="Kuo R.C."/>
            <person name="Labutti K."/>
            <person name="Haridas S."/>
            <person name="Kuo A."/>
            <person name="Salamov A."/>
            <person name="Ahrendt S.R."/>
            <person name="Lipzen A."/>
            <person name="Sullivan W."/>
            <person name="Andreopoulos W.B."/>
            <person name="Clum A."/>
            <person name="Lindquist E."/>
            <person name="Daum C."/>
            <person name="Ramamoorthy G.K."/>
            <person name="Gryganskyi A."/>
            <person name="Culley D."/>
            <person name="Magnuson J.K."/>
            <person name="James T.Y."/>
            <person name="O'Malley M.A."/>
            <person name="Stajich J.E."/>
            <person name="Spatafora J.W."/>
            <person name="Visel A."/>
            <person name="Grigoriev I.V."/>
        </authorList>
    </citation>
    <scope>NUCLEOTIDE SEQUENCE [LARGE SCALE GENOMIC DNA]</scope>
    <source>
        <strain evidence="2 3">NRRL 1336</strain>
    </source>
</reference>
<keyword evidence="1" id="KW-1133">Transmembrane helix</keyword>
<evidence type="ECO:0000313" key="3">
    <source>
        <dbReference type="Proteomes" id="UP000193560"/>
    </source>
</evidence>
<accession>A0A1X2I1C4</accession>
<organism evidence="2 3">
    <name type="scientific">Absidia repens</name>
    <dbReference type="NCBI Taxonomy" id="90262"/>
    <lineage>
        <taxon>Eukaryota</taxon>
        <taxon>Fungi</taxon>
        <taxon>Fungi incertae sedis</taxon>
        <taxon>Mucoromycota</taxon>
        <taxon>Mucoromycotina</taxon>
        <taxon>Mucoromycetes</taxon>
        <taxon>Mucorales</taxon>
        <taxon>Cunninghamellaceae</taxon>
        <taxon>Absidia</taxon>
    </lineage>
</organism>
<gene>
    <name evidence="2" type="ORF">BCR42DRAFT_426489</name>
</gene>
<comment type="caution">
    <text evidence="2">The sequence shown here is derived from an EMBL/GenBank/DDBJ whole genome shotgun (WGS) entry which is preliminary data.</text>
</comment>